<evidence type="ECO:0000313" key="8">
    <source>
        <dbReference type="EMBL" id="ETI67283.1"/>
    </source>
</evidence>
<reference evidence="8 9" key="1">
    <citation type="journal article" date="2014" name="Environ. Microbiol.">
        <title>The nitrate-ammonifying and nosZ-carrying bacterium Bacillus vireti is a potent source and sink for nitric and nitrous oxide under high nitrate conditions.</title>
        <authorList>
            <person name="Mania D."/>
            <person name="Heylen K."/>
            <person name="van Spanning R.J."/>
            <person name="Frostegard A."/>
        </authorList>
    </citation>
    <scope>NUCLEOTIDE SEQUENCE [LARGE SCALE GENOMIC DNA]</scope>
    <source>
        <strain evidence="8 9">LMG 21834</strain>
    </source>
</reference>
<dbReference type="Gene3D" id="3.20.20.150">
    <property type="entry name" value="Divalent-metal-dependent TIM barrel enzymes"/>
    <property type="match status" value="1"/>
</dbReference>
<sequence>MTIVKAQYEVAKQAYGTWGIDVDEALETLKRVPISIHCWQGDDIGGFEVNKSELSGGISVSGNYPGKARNVYELRMDLEKALTLIPGYHRVNLHAMYAETNGEAVERDELEPKHFENWVNWAKEKGLGLDFNPTMFSHEKAEGGLTLSHPDPEIREFWINHCMKSRKIGEYFGRELGTPCLTNLWIPDGYKDIPSDRLTPRKRLKESLDRIFAEEIDEQYNIDAIESKLFGIGSESFVVGSHEFYYGYALKNNKLCLVDTGHFHPTETVSNKISSMLLFSDKLALHVSRPVRWDSDHVVSLDDELREIGLEIVRNGALDKVKIGLDFFDASINRVAAWTIGTRNMIKALLYALLMPNEHLKQLQEEGNFTERLALMEEFKTYPFGAVWDYYCEQMGVPVREDWLTEVKSYEEEVLLKR</sequence>
<dbReference type="GO" id="GO:0008740">
    <property type="term" value="F:L-rhamnose isomerase activity"/>
    <property type="evidence" value="ECO:0007669"/>
    <property type="project" value="UniProtKB-UniRule"/>
</dbReference>
<dbReference type="RefSeq" id="WP_024029829.1">
    <property type="nucleotide sequence ID" value="NZ_ALAN01000100.1"/>
</dbReference>
<dbReference type="NCBIfam" id="TIGR01748">
    <property type="entry name" value="rhaA"/>
    <property type="match status" value="1"/>
</dbReference>
<keyword evidence="4 6" id="KW-0413">Isomerase</keyword>
<dbReference type="InterPro" id="IPR036237">
    <property type="entry name" value="Xyl_isomerase-like_sf"/>
</dbReference>
<comment type="function">
    <text evidence="6">Catalyzes the interconversion of L-rhamnose and L-rhamnulose.</text>
</comment>
<dbReference type="PANTHER" id="PTHR30268">
    <property type="entry name" value="L-RHAMNOSE ISOMERASE"/>
    <property type="match status" value="1"/>
</dbReference>
<dbReference type="InterPro" id="IPR009308">
    <property type="entry name" value="Rhamnose_isomerase"/>
</dbReference>
<evidence type="ECO:0000256" key="7">
    <source>
        <dbReference type="NCBIfam" id="TIGR01748"/>
    </source>
</evidence>
<evidence type="ECO:0000256" key="4">
    <source>
        <dbReference type="ARBA" id="ARBA00023235"/>
    </source>
</evidence>
<evidence type="ECO:0000256" key="2">
    <source>
        <dbReference type="ARBA" id="ARBA00022723"/>
    </source>
</evidence>
<dbReference type="EMBL" id="ALAN01000100">
    <property type="protein sequence ID" value="ETI67283.1"/>
    <property type="molecule type" value="Genomic_DNA"/>
</dbReference>
<dbReference type="NCBIfam" id="NF002203">
    <property type="entry name" value="PRK01076.1"/>
    <property type="match status" value="1"/>
</dbReference>
<comment type="subcellular location">
    <subcellularLocation>
        <location evidence="6">Cytoplasm</location>
    </subcellularLocation>
</comment>
<dbReference type="EC" id="5.3.1.14" evidence="6 7"/>
<evidence type="ECO:0000256" key="3">
    <source>
        <dbReference type="ARBA" id="ARBA00023211"/>
    </source>
</evidence>
<evidence type="ECO:0000313" key="9">
    <source>
        <dbReference type="Proteomes" id="UP000018877"/>
    </source>
</evidence>
<dbReference type="GO" id="GO:0019301">
    <property type="term" value="P:rhamnose catabolic process"/>
    <property type="evidence" value="ECO:0007669"/>
    <property type="project" value="UniProtKB-UniRule"/>
</dbReference>
<keyword evidence="5 6" id="KW-0684">Rhamnose metabolism</keyword>
<keyword evidence="3 6" id="KW-0464">Manganese</keyword>
<feature type="binding site" evidence="6">
    <location>
        <position position="294"/>
    </location>
    <ligand>
        <name>Mn(2+)</name>
        <dbReference type="ChEBI" id="CHEBI:29035"/>
    </ligand>
</feature>
<proteinExistence type="inferred from homology"/>
<dbReference type="GO" id="GO:0005737">
    <property type="term" value="C:cytoplasm"/>
    <property type="evidence" value="ECO:0007669"/>
    <property type="project" value="UniProtKB-SubCell"/>
</dbReference>
<gene>
    <name evidence="6" type="primary">rhaA</name>
    <name evidence="8" type="ORF">BAVI_18287</name>
</gene>
<feature type="binding site" evidence="6">
    <location>
        <position position="262"/>
    </location>
    <ligand>
        <name>Mn(2+)</name>
        <dbReference type="ChEBI" id="CHEBI:29035"/>
    </ligand>
</feature>
<dbReference type="GO" id="GO:0030145">
    <property type="term" value="F:manganese ion binding"/>
    <property type="evidence" value="ECO:0007669"/>
    <property type="project" value="UniProtKB-UniRule"/>
</dbReference>
<feature type="binding site" evidence="6">
    <location>
        <position position="296"/>
    </location>
    <ligand>
        <name>Mn(2+)</name>
        <dbReference type="ChEBI" id="CHEBI:29035"/>
    </ligand>
</feature>
<dbReference type="PANTHER" id="PTHR30268:SF0">
    <property type="entry name" value="L-RHAMNOSE ISOMERASE"/>
    <property type="match status" value="1"/>
</dbReference>
<evidence type="ECO:0000256" key="1">
    <source>
        <dbReference type="ARBA" id="ARBA00022490"/>
    </source>
</evidence>
<dbReference type="Proteomes" id="UP000018877">
    <property type="component" value="Unassembled WGS sequence"/>
</dbReference>
<evidence type="ECO:0000256" key="6">
    <source>
        <dbReference type="HAMAP-Rule" id="MF_00541"/>
    </source>
</evidence>
<dbReference type="AlphaFoldDB" id="A0AB94IJU4"/>
<dbReference type="InterPro" id="IPR050337">
    <property type="entry name" value="L-rhamnose_isomerase"/>
</dbReference>
<keyword evidence="9" id="KW-1185">Reference proteome</keyword>
<dbReference type="SUPFAM" id="SSF51658">
    <property type="entry name" value="Xylose isomerase-like"/>
    <property type="match status" value="1"/>
</dbReference>
<evidence type="ECO:0000256" key="5">
    <source>
        <dbReference type="ARBA" id="ARBA00023308"/>
    </source>
</evidence>
<dbReference type="Pfam" id="PF06134">
    <property type="entry name" value="RhaA"/>
    <property type="match status" value="1"/>
</dbReference>
<keyword evidence="2 6" id="KW-0479">Metal-binding</keyword>
<comment type="cofactor">
    <cofactor evidence="6">
        <name>Mn(2+)</name>
        <dbReference type="ChEBI" id="CHEBI:29035"/>
    </cofactor>
    <text evidence="6">Binds 1 Mn(2+) ion per subunit.</text>
</comment>
<protein>
    <recommendedName>
        <fullName evidence="6 7">L-rhamnose isomerase</fullName>
        <ecNumber evidence="6 7">5.3.1.14</ecNumber>
    </recommendedName>
</protein>
<comment type="similarity">
    <text evidence="6">Belongs to the rhamnose isomerase family.</text>
</comment>
<name>A0AB94IJU4_9BACI</name>
<accession>A0AB94IJU4</accession>
<dbReference type="HAMAP" id="MF_00541">
    <property type="entry name" value="RhaA"/>
    <property type="match status" value="1"/>
</dbReference>
<dbReference type="GO" id="GO:0019324">
    <property type="term" value="P:L-lyxose metabolic process"/>
    <property type="evidence" value="ECO:0007669"/>
    <property type="project" value="TreeGrafter"/>
</dbReference>
<comment type="pathway">
    <text evidence="6">Carbohydrate degradation; L-rhamnose degradation; glycerone phosphate from L-rhamnose: step 1/3.</text>
</comment>
<comment type="caution">
    <text evidence="8">The sequence shown here is derived from an EMBL/GenBank/DDBJ whole genome shotgun (WGS) entry which is preliminary data.</text>
</comment>
<organism evidence="8 9">
    <name type="scientific">Neobacillus vireti LMG 21834</name>
    <dbReference type="NCBI Taxonomy" id="1131730"/>
    <lineage>
        <taxon>Bacteria</taxon>
        <taxon>Bacillati</taxon>
        <taxon>Bacillota</taxon>
        <taxon>Bacilli</taxon>
        <taxon>Bacillales</taxon>
        <taxon>Bacillaceae</taxon>
        <taxon>Neobacillus</taxon>
    </lineage>
</organism>
<keyword evidence="1 6" id="KW-0963">Cytoplasm</keyword>
<comment type="catalytic activity">
    <reaction evidence="6">
        <text>L-rhamnopyranose = L-rhamnulose</text>
        <dbReference type="Rhea" id="RHEA:23160"/>
        <dbReference type="ChEBI" id="CHEBI:17897"/>
        <dbReference type="ChEBI" id="CHEBI:62346"/>
        <dbReference type="EC" id="5.3.1.14"/>
    </reaction>
</comment>